<sequence length="130" mass="14787">MEPTPTALPGLLPGLLIVRVELLHREHMFLVVCVHVPPHHDLPLRRRPLSSLHPRRLRQCHCCRSLAGPVDQEGEAIAVLHLAQSMTEEPLAHDIVDEATDTDKDDLALASRQQKLEQEDEHLTREREDE</sequence>
<reference evidence="1" key="3">
    <citation type="submission" date="2006-07" db="EMBL/GenBank/DDBJ databases">
        <authorList>
            <person name="Buell R."/>
        </authorList>
    </citation>
    <scope>NUCLEOTIDE SEQUENCE</scope>
</reference>
<accession>Q339H7</accession>
<organism evidence="1">
    <name type="scientific">Oryza sativa subsp. japonica</name>
    <name type="common">Rice</name>
    <dbReference type="NCBI Taxonomy" id="39947"/>
    <lineage>
        <taxon>Eukaryota</taxon>
        <taxon>Viridiplantae</taxon>
        <taxon>Streptophyta</taxon>
        <taxon>Embryophyta</taxon>
        <taxon>Tracheophyta</taxon>
        <taxon>Spermatophyta</taxon>
        <taxon>Magnoliopsida</taxon>
        <taxon>Liliopsida</taxon>
        <taxon>Poales</taxon>
        <taxon>Poaceae</taxon>
        <taxon>BOP clade</taxon>
        <taxon>Oryzoideae</taxon>
        <taxon>Oryzeae</taxon>
        <taxon>Oryzinae</taxon>
        <taxon>Oryza</taxon>
        <taxon>Oryza sativa</taxon>
    </lineage>
</organism>
<reference evidence="1" key="2">
    <citation type="submission" date="2003-05" db="EMBL/GenBank/DDBJ databases">
        <authorList>
            <person name="Buell C.R."/>
            <person name="Wing R.A."/>
            <person name="McCombie W.R."/>
            <person name="Messing J."/>
            <person name="Yuan Q."/>
            <person name="Ouyang S."/>
        </authorList>
    </citation>
    <scope>NUCLEOTIDE SEQUENCE</scope>
</reference>
<proteinExistence type="predicted"/>
<reference evidence="1" key="1">
    <citation type="journal article" date="2003" name="Science">
        <title>In-depth view of structure, activity, and evolution of rice chromosome 10.</title>
        <authorList>
            <consortium name="Rice Chromosome 10 Sequencing Consortium"/>
        </authorList>
    </citation>
    <scope>NUCLEOTIDE SEQUENCE [LARGE SCALE GENOMIC DNA]</scope>
</reference>
<name>Q339H7_ORYSJ</name>
<dbReference type="EMBL" id="DP000086">
    <property type="protein sequence ID" value="ABB47300.1"/>
    <property type="molecule type" value="Genomic_DNA"/>
</dbReference>
<protein>
    <submittedName>
        <fullName evidence="1">Uncharacterized protein</fullName>
    </submittedName>
</protein>
<dbReference type="AlphaFoldDB" id="Q339H7"/>
<gene>
    <name evidence="1" type="ordered locus">LOC_Os10g21170</name>
</gene>
<evidence type="ECO:0000313" key="1">
    <source>
        <dbReference type="EMBL" id="ABB47300.1"/>
    </source>
</evidence>